<dbReference type="Proteomes" id="UP000230002">
    <property type="component" value="Unassembled WGS sequence"/>
</dbReference>
<dbReference type="EMBL" id="AYKW01000002">
    <property type="protein sequence ID" value="PIL35813.1"/>
    <property type="molecule type" value="Genomic_DNA"/>
</dbReference>
<proteinExistence type="predicted"/>
<organism evidence="2 3">
    <name type="scientific">Ganoderma sinense ZZ0214-1</name>
    <dbReference type="NCBI Taxonomy" id="1077348"/>
    <lineage>
        <taxon>Eukaryota</taxon>
        <taxon>Fungi</taxon>
        <taxon>Dikarya</taxon>
        <taxon>Basidiomycota</taxon>
        <taxon>Agaricomycotina</taxon>
        <taxon>Agaricomycetes</taxon>
        <taxon>Polyporales</taxon>
        <taxon>Polyporaceae</taxon>
        <taxon>Ganoderma</taxon>
    </lineage>
</organism>
<protein>
    <submittedName>
        <fullName evidence="2">Uncharacterized protein</fullName>
    </submittedName>
</protein>
<gene>
    <name evidence="2" type="ORF">GSI_01473</name>
</gene>
<feature type="compositionally biased region" description="Polar residues" evidence="1">
    <location>
        <begin position="1"/>
        <end position="12"/>
    </location>
</feature>
<dbReference type="AlphaFoldDB" id="A0A2G8SQ23"/>
<evidence type="ECO:0000313" key="3">
    <source>
        <dbReference type="Proteomes" id="UP000230002"/>
    </source>
</evidence>
<name>A0A2G8SQ23_9APHY</name>
<evidence type="ECO:0000256" key="1">
    <source>
        <dbReference type="SAM" id="MobiDB-lite"/>
    </source>
</evidence>
<comment type="caution">
    <text evidence="2">The sequence shown here is derived from an EMBL/GenBank/DDBJ whole genome shotgun (WGS) entry which is preliminary data.</text>
</comment>
<feature type="region of interest" description="Disordered" evidence="1">
    <location>
        <begin position="52"/>
        <end position="100"/>
    </location>
</feature>
<sequence length="100" mass="10202">MQANNARRTSANAVRGGRGAPAFPGAGAVEEGWREKGCRLWATAVPAANHVGDGLKNVSGEPETMAVAPGAAGDDETSRVLGARSEQFAHNSHPAPQSAL</sequence>
<accession>A0A2G8SQ23</accession>
<keyword evidence="3" id="KW-1185">Reference proteome</keyword>
<feature type="region of interest" description="Disordered" evidence="1">
    <location>
        <begin position="1"/>
        <end position="28"/>
    </location>
</feature>
<reference evidence="2 3" key="1">
    <citation type="journal article" date="2015" name="Sci. Rep.">
        <title>Chromosome-level genome map provides insights into diverse defense mechanisms in the medicinal fungus Ganoderma sinense.</title>
        <authorList>
            <person name="Zhu Y."/>
            <person name="Xu J."/>
            <person name="Sun C."/>
            <person name="Zhou S."/>
            <person name="Xu H."/>
            <person name="Nelson D.R."/>
            <person name="Qian J."/>
            <person name="Song J."/>
            <person name="Luo H."/>
            <person name="Xiang L."/>
            <person name="Li Y."/>
            <person name="Xu Z."/>
            <person name="Ji A."/>
            <person name="Wang L."/>
            <person name="Lu S."/>
            <person name="Hayward A."/>
            <person name="Sun W."/>
            <person name="Li X."/>
            <person name="Schwartz D.C."/>
            <person name="Wang Y."/>
            <person name="Chen S."/>
        </authorList>
    </citation>
    <scope>NUCLEOTIDE SEQUENCE [LARGE SCALE GENOMIC DNA]</scope>
    <source>
        <strain evidence="2 3">ZZ0214-1</strain>
    </source>
</reference>
<evidence type="ECO:0000313" key="2">
    <source>
        <dbReference type="EMBL" id="PIL35813.1"/>
    </source>
</evidence>